<sequence length="281" mass="31754">MACTYLKKIPVNSLNTTYNVIQGDVFPYTFFGIPADIVLRVKSNFLSSSSGTMGLDGILKDTSWKYNSAIVSVTTVYRTVDRMIRKNATALEDWSKKVPQAQTHYADSLFYGGWAVVLFRFRCDIPSDVLKVKDVLTKHLGVVGPLAEDTLAKWNDAIEEIRADDGIRGSVNLYTHVYSSVTLSEIDSPTSLLKAIDKLKEAVGSLGQPLFMNLEPLHDLDKKYPEVHENIEMLSELEKLDEMYDDVKVTVVSMRRWMAETLTDFDDDQEQKVSAFLQFKD</sequence>
<dbReference type="OrthoDB" id="6431350at2759"/>
<gene>
    <name evidence="1" type="primary">AVEN_248291-2_1</name>
    <name evidence="1" type="ORF">TNIN_308082</name>
</gene>
<keyword evidence="2" id="KW-1185">Reference proteome</keyword>
<evidence type="ECO:0000313" key="2">
    <source>
        <dbReference type="Proteomes" id="UP000886998"/>
    </source>
</evidence>
<dbReference type="EMBL" id="BMAV01000632">
    <property type="protein sequence ID" value="GFY38062.1"/>
    <property type="molecule type" value="Genomic_DNA"/>
</dbReference>
<protein>
    <submittedName>
        <fullName evidence="1">Uncharacterized protein</fullName>
    </submittedName>
</protein>
<dbReference type="Proteomes" id="UP000886998">
    <property type="component" value="Unassembled WGS sequence"/>
</dbReference>
<comment type="caution">
    <text evidence="1">The sequence shown here is derived from an EMBL/GenBank/DDBJ whole genome shotgun (WGS) entry which is preliminary data.</text>
</comment>
<organism evidence="1 2">
    <name type="scientific">Trichonephila inaurata madagascariensis</name>
    <dbReference type="NCBI Taxonomy" id="2747483"/>
    <lineage>
        <taxon>Eukaryota</taxon>
        <taxon>Metazoa</taxon>
        <taxon>Ecdysozoa</taxon>
        <taxon>Arthropoda</taxon>
        <taxon>Chelicerata</taxon>
        <taxon>Arachnida</taxon>
        <taxon>Araneae</taxon>
        <taxon>Araneomorphae</taxon>
        <taxon>Entelegynae</taxon>
        <taxon>Araneoidea</taxon>
        <taxon>Nephilidae</taxon>
        <taxon>Trichonephila</taxon>
        <taxon>Trichonephila inaurata</taxon>
    </lineage>
</organism>
<evidence type="ECO:0000313" key="1">
    <source>
        <dbReference type="EMBL" id="GFY38062.1"/>
    </source>
</evidence>
<name>A0A8X6WMS5_9ARAC</name>
<reference evidence="1" key="1">
    <citation type="submission" date="2020-08" db="EMBL/GenBank/DDBJ databases">
        <title>Multicomponent nature underlies the extraordinary mechanical properties of spider dragline silk.</title>
        <authorList>
            <person name="Kono N."/>
            <person name="Nakamura H."/>
            <person name="Mori M."/>
            <person name="Yoshida Y."/>
            <person name="Ohtoshi R."/>
            <person name="Malay A.D."/>
            <person name="Moran D.A.P."/>
            <person name="Tomita M."/>
            <person name="Numata K."/>
            <person name="Arakawa K."/>
        </authorList>
    </citation>
    <scope>NUCLEOTIDE SEQUENCE</scope>
</reference>
<dbReference type="AlphaFoldDB" id="A0A8X6WMS5"/>
<proteinExistence type="predicted"/>
<accession>A0A8X6WMS5</accession>